<comment type="caution">
    <text evidence="3">The sequence shown here is derived from an EMBL/GenBank/DDBJ whole genome shotgun (WGS) entry which is preliminary data.</text>
</comment>
<evidence type="ECO:0000259" key="1">
    <source>
        <dbReference type="Pfam" id="PF20815"/>
    </source>
</evidence>
<evidence type="ECO:0000313" key="4">
    <source>
        <dbReference type="Proteomes" id="UP000604117"/>
    </source>
</evidence>
<feature type="domain" description="DUF6884" evidence="2">
    <location>
        <begin position="48"/>
        <end position="180"/>
    </location>
</feature>
<accession>A0ABQ4CMX7</accession>
<feature type="domain" description="GIY-YIG catalytic" evidence="1">
    <location>
        <begin position="223"/>
        <end position="364"/>
    </location>
</feature>
<protein>
    <submittedName>
        <fullName evidence="3">Uncharacterized protein</fullName>
    </submittedName>
</protein>
<dbReference type="Pfam" id="PF21818">
    <property type="entry name" value="DUF6884"/>
    <property type="match status" value="1"/>
</dbReference>
<evidence type="ECO:0000259" key="2">
    <source>
        <dbReference type="Pfam" id="PF21818"/>
    </source>
</evidence>
<dbReference type="Pfam" id="PF20815">
    <property type="entry name" value="GIY_YIG_2"/>
    <property type="match status" value="1"/>
</dbReference>
<proteinExistence type="predicted"/>
<gene>
    <name evidence="3" type="ORF">Asi02nite_21570</name>
</gene>
<evidence type="ECO:0000313" key="3">
    <source>
        <dbReference type="EMBL" id="GIF72639.1"/>
    </source>
</evidence>
<keyword evidence="4" id="KW-1185">Reference proteome</keyword>
<reference evidence="3 4" key="1">
    <citation type="submission" date="2021-01" db="EMBL/GenBank/DDBJ databases">
        <title>Whole genome shotgun sequence of Asanoa siamensis NBRC 107932.</title>
        <authorList>
            <person name="Komaki H."/>
            <person name="Tamura T."/>
        </authorList>
    </citation>
    <scope>NUCLEOTIDE SEQUENCE [LARGE SCALE GENOMIC DNA]</scope>
    <source>
        <strain evidence="3 4">NBRC 107932</strain>
    </source>
</reference>
<sequence length="369" mass="39621">MEPLREALDSAPTAGYAIDKVVPGVEVTFVRAGSPELPAVPRGPADLLLVTCVKEKRGVPAAARDLYVSALFKKERAYAERSGVPWFILSAEHGLVGPDEWLAPYERYLPDTPAGYRSAWGRWVAERLELLAGPLTGRVVEVHAGAAYVDAISGPLATKGAGLMLPLHGLTMGERLAWYDAAGAGAREPAESDLVIDRLRSRGAAVTPEEFLDRQGAGLRVTGLYCWWVDAPGALDLSRGLGFPIASGIIYAGTAGATRWPSGRRSTNTLWARIAGMHLGGNHEFSTLRRTLGAILAAAAGSDSIDEPALTSWMHDRLKVVTVPYADADTLGRLEETVLKDLDPPLNLKGMPATPVRAQLTRLRGRHRL</sequence>
<dbReference type="RefSeq" id="WP_203712225.1">
    <property type="nucleotide sequence ID" value="NZ_BONE01000013.1"/>
</dbReference>
<name>A0ABQ4CMX7_9ACTN</name>
<dbReference type="Proteomes" id="UP000604117">
    <property type="component" value="Unassembled WGS sequence"/>
</dbReference>
<dbReference type="EMBL" id="BONE01000013">
    <property type="protein sequence ID" value="GIF72639.1"/>
    <property type="molecule type" value="Genomic_DNA"/>
</dbReference>
<dbReference type="InterPro" id="IPR049251">
    <property type="entry name" value="DUF6884"/>
</dbReference>
<organism evidence="3 4">
    <name type="scientific">Asanoa siamensis</name>
    <dbReference type="NCBI Taxonomy" id="926357"/>
    <lineage>
        <taxon>Bacteria</taxon>
        <taxon>Bacillati</taxon>
        <taxon>Actinomycetota</taxon>
        <taxon>Actinomycetes</taxon>
        <taxon>Micromonosporales</taxon>
        <taxon>Micromonosporaceae</taxon>
        <taxon>Asanoa</taxon>
    </lineage>
</organism>
<dbReference type="InterPro" id="IPR049311">
    <property type="entry name" value="GIY_YIG_cat"/>
</dbReference>